<protein>
    <submittedName>
        <fullName evidence="1">Uncharacterized protein</fullName>
    </submittedName>
</protein>
<evidence type="ECO:0000313" key="1">
    <source>
        <dbReference type="EMBL" id="MBD2737250.1"/>
    </source>
</evidence>
<comment type="caution">
    <text evidence="1">The sequence shown here is derived from an EMBL/GenBank/DDBJ whole genome shotgun (WGS) entry which is preliminary data.</text>
</comment>
<proteinExistence type="predicted"/>
<evidence type="ECO:0000313" key="2">
    <source>
        <dbReference type="Proteomes" id="UP000637383"/>
    </source>
</evidence>
<sequence length="76" mass="8715">MSPHFPITRISHKFEMQRGTGVEGKEQGTLNSPLLKVLRDVVRNPAISLMLIGEFIGTVLLRNMAERQLMLWLWLV</sequence>
<organism evidence="1 2">
    <name type="scientific">Nostoc paludosum FACHB-159</name>
    <dbReference type="NCBI Taxonomy" id="2692908"/>
    <lineage>
        <taxon>Bacteria</taxon>
        <taxon>Bacillati</taxon>
        <taxon>Cyanobacteriota</taxon>
        <taxon>Cyanophyceae</taxon>
        <taxon>Nostocales</taxon>
        <taxon>Nostocaceae</taxon>
        <taxon>Nostoc</taxon>
    </lineage>
</organism>
<accession>A0ABR8KG19</accession>
<reference evidence="1 2" key="1">
    <citation type="journal article" date="2020" name="ISME J.">
        <title>Comparative genomics reveals insights into cyanobacterial evolution and habitat adaptation.</title>
        <authorList>
            <person name="Chen M.Y."/>
            <person name="Teng W.K."/>
            <person name="Zhao L."/>
            <person name="Hu C.X."/>
            <person name="Zhou Y.K."/>
            <person name="Han B.P."/>
            <person name="Song L.R."/>
            <person name="Shu W.S."/>
        </authorList>
    </citation>
    <scope>NUCLEOTIDE SEQUENCE [LARGE SCALE GENOMIC DNA]</scope>
    <source>
        <strain evidence="1 2">FACHB-159</strain>
    </source>
</reference>
<name>A0ABR8KG19_9NOSO</name>
<dbReference type="EMBL" id="JACJTU010000029">
    <property type="protein sequence ID" value="MBD2737250.1"/>
    <property type="molecule type" value="Genomic_DNA"/>
</dbReference>
<dbReference type="Proteomes" id="UP000637383">
    <property type="component" value="Unassembled WGS sequence"/>
</dbReference>
<keyword evidence="2" id="KW-1185">Reference proteome</keyword>
<gene>
    <name evidence="1" type="ORF">H6H03_25755</name>
</gene>